<dbReference type="CDD" id="cd02440">
    <property type="entry name" value="AdoMet_MTases"/>
    <property type="match status" value="1"/>
</dbReference>
<dbReference type="SUPFAM" id="SSF53335">
    <property type="entry name" value="S-adenosyl-L-methionine-dependent methyltransferases"/>
    <property type="match status" value="1"/>
</dbReference>
<dbReference type="Gene3D" id="3.40.50.150">
    <property type="entry name" value="Vaccinia Virus protein VP39"/>
    <property type="match status" value="1"/>
</dbReference>
<dbReference type="Pfam" id="PF08241">
    <property type="entry name" value="Methyltransf_11"/>
    <property type="match status" value="1"/>
</dbReference>
<evidence type="ECO:0000259" key="2">
    <source>
        <dbReference type="Pfam" id="PF08241"/>
    </source>
</evidence>
<feature type="region of interest" description="Disordered" evidence="1">
    <location>
        <begin position="292"/>
        <end position="316"/>
    </location>
</feature>
<evidence type="ECO:0000313" key="3">
    <source>
        <dbReference type="EMBL" id="APZ93642.1"/>
    </source>
</evidence>
<dbReference type="Proteomes" id="UP000187735">
    <property type="component" value="Chromosome"/>
</dbReference>
<dbReference type="AlphaFoldDB" id="A0A1P8WHW2"/>
<feature type="compositionally biased region" description="Pro residues" evidence="1">
    <location>
        <begin position="307"/>
        <end position="316"/>
    </location>
</feature>
<dbReference type="InterPro" id="IPR029063">
    <property type="entry name" value="SAM-dependent_MTases_sf"/>
</dbReference>
<dbReference type="KEGG" id="fmr:Fuma_03260"/>
<dbReference type="InterPro" id="IPR050508">
    <property type="entry name" value="Methyltransf_Superfamily"/>
</dbReference>
<dbReference type="GO" id="GO:0008757">
    <property type="term" value="F:S-adenosylmethionine-dependent methyltransferase activity"/>
    <property type="evidence" value="ECO:0007669"/>
    <property type="project" value="InterPro"/>
</dbReference>
<keyword evidence="3" id="KW-0489">Methyltransferase</keyword>
<dbReference type="EMBL" id="CP017641">
    <property type="protein sequence ID" value="APZ93642.1"/>
    <property type="molecule type" value="Genomic_DNA"/>
</dbReference>
<dbReference type="InterPro" id="IPR013216">
    <property type="entry name" value="Methyltransf_11"/>
</dbReference>
<evidence type="ECO:0000256" key="1">
    <source>
        <dbReference type="SAM" id="MobiDB-lite"/>
    </source>
</evidence>
<dbReference type="RefSeq" id="WP_077025077.1">
    <property type="nucleotide sequence ID" value="NZ_CP017641.1"/>
</dbReference>
<sequence>MLDKLREGLLFQLAKTLYKRNLGQSEEMTAALEDREAYESYRAECVEKIREAAHRLAVPVSQRDVLDLGCFDGALTSSLKTFDPASLTGIDIDADAIETANIKFAGPDVEFRVSGTDRLPLADESIDTIISYDVFEHVETPAQILSECYRVLRPGGSMLIGTWGWYHPFAPHLWSVMPVPWAHVLFSERIMLRVCRRIYQTDWYQPNMHDFDKNGERIPDKFNYESIPTDYLNKFLIRDFERIFQQSEFDFQIHPERFSSRAAAWTKPLLRVPVLKEFFTSYIWCVLSKPGNVRQTPSPRISTAPERPVPQPSSCP</sequence>
<keyword evidence="3" id="KW-0808">Transferase</keyword>
<proteinExistence type="predicted"/>
<keyword evidence="4" id="KW-1185">Reference proteome</keyword>
<accession>A0A1P8WHW2</accession>
<dbReference type="PANTHER" id="PTHR42912">
    <property type="entry name" value="METHYLTRANSFERASE"/>
    <property type="match status" value="1"/>
</dbReference>
<dbReference type="OrthoDB" id="272052at2"/>
<dbReference type="PANTHER" id="PTHR42912:SF93">
    <property type="entry name" value="N6-ADENOSINE-METHYLTRANSFERASE TMT1A"/>
    <property type="match status" value="1"/>
</dbReference>
<name>A0A1P8WHW2_9PLAN</name>
<evidence type="ECO:0000313" key="4">
    <source>
        <dbReference type="Proteomes" id="UP000187735"/>
    </source>
</evidence>
<organism evidence="3 4">
    <name type="scientific">Fuerstiella marisgermanici</name>
    <dbReference type="NCBI Taxonomy" id="1891926"/>
    <lineage>
        <taxon>Bacteria</taxon>
        <taxon>Pseudomonadati</taxon>
        <taxon>Planctomycetota</taxon>
        <taxon>Planctomycetia</taxon>
        <taxon>Planctomycetales</taxon>
        <taxon>Planctomycetaceae</taxon>
        <taxon>Fuerstiella</taxon>
    </lineage>
</organism>
<dbReference type="EC" id="2.1.1.-" evidence="3"/>
<feature type="domain" description="Methyltransferase type 11" evidence="2">
    <location>
        <begin position="66"/>
        <end position="160"/>
    </location>
</feature>
<protein>
    <submittedName>
        <fullName evidence="3">Putative methyltransferasec</fullName>
        <ecNumber evidence="3">2.1.1.-</ecNumber>
    </submittedName>
</protein>
<dbReference type="GO" id="GO:0032259">
    <property type="term" value="P:methylation"/>
    <property type="evidence" value="ECO:0007669"/>
    <property type="project" value="UniProtKB-KW"/>
</dbReference>
<reference evidence="3 4" key="1">
    <citation type="journal article" date="2016" name="Front. Microbiol.">
        <title>Fuerstia marisgermanicae gen. nov., sp. nov., an Unusual Member of the Phylum Planctomycetes from the German Wadden Sea.</title>
        <authorList>
            <person name="Kohn T."/>
            <person name="Heuer A."/>
            <person name="Jogler M."/>
            <person name="Vollmers J."/>
            <person name="Boedeker C."/>
            <person name="Bunk B."/>
            <person name="Rast P."/>
            <person name="Borchert D."/>
            <person name="Glockner I."/>
            <person name="Freese H.M."/>
            <person name="Klenk H.P."/>
            <person name="Overmann J."/>
            <person name="Kaster A.K."/>
            <person name="Rohde M."/>
            <person name="Wiegand S."/>
            <person name="Jogler C."/>
        </authorList>
    </citation>
    <scope>NUCLEOTIDE SEQUENCE [LARGE SCALE GENOMIC DNA]</scope>
    <source>
        <strain evidence="3 4">NH11</strain>
    </source>
</reference>
<gene>
    <name evidence="3" type="ORF">Fuma_03260</name>
</gene>